<feature type="domain" description="Phosphoribulokinase/uridine kinase" evidence="1">
    <location>
        <begin position="22"/>
        <end position="195"/>
    </location>
</feature>
<keyword evidence="3" id="KW-0418">Kinase</keyword>
<dbReference type="RefSeq" id="WP_097943773.1">
    <property type="nucleotide sequence ID" value="NZ_BLKS01000001.1"/>
</dbReference>
<dbReference type="GO" id="GO:0016301">
    <property type="term" value="F:kinase activity"/>
    <property type="evidence" value="ECO:0007669"/>
    <property type="project" value="UniProtKB-KW"/>
</dbReference>
<name>A0A2A7MQT3_MYCAG</name>
<keyword evidence="3" id="KW-0808">Transferase</keyword>
<dbReference type="NCBIfam" id="NF005655">
    <property type="entry name" value="PRK07429.1"/>
    <property type="match status" value="1"/>
</dbReference>
<dbReference type="GO" id="GO:0005524">
    <property type="term" value="F:ATP binding"/>
    <property type="evidence" value="ECO:0007669"/>
    <property type="project" value="InterPro"/>
</dbReference>
<proteinExistence type="predicted"/>
<dbReference type="PANTHER" id="PTHR10285">
    <property type="entry name" value="URIDINE KINASE"/>
    <property type="match status" value="1"/>
</dbReference>
<evidence type="ECO:0000313" key="3">
    <source>
        <dbReference type="EMBL" id="PEG33900.1"/>
    </source>
</evidence>
<reference evidence="3 4" key="1">
    <citation type="submission" date="2017-10" db="EMBL/GenBank/DDBJ databases">
        <title>The new phylogeny of genus Mycobacterium.</title>
        <authorList>
            <person name="Tortoli E."/>
            <person name="Trovato A."/>
            <person name="Cirillo D.M."/>
        </authorList>
    </citation>
    <scope>NUCLEOTIDE SEQUENCE [LARGE SCALE GENOMIC DNA]</scope>
    <source>
        <strain evidence="3 4">CCUG37673</strain>
    </source>
</reference>
<reference evidence="2" key="3">
    <citation type="submission" date="2020-02" db="EMBL/GenBank/DDBJ databases">
        <authorList>
            <person name="Matsumoto Y."/>
            <person name="Motooka D."/>
            <person name="Nakamura S."/>
        </authorList>
    </citation>
    <scope>NUCLEOTIDE SEQUENCE</scope>
    <source>
        <strain evidence="2">JCM 6377</strain>
    </source>
</reference>
<evidence type="ECO:0000313" key="4">
    <source>
        <dbReference type="Proteomes" id="UP000220914"/>
    </source>
</evidence>
<accession>A0A2A7MQT3</accession>
<dbReference type="SUPFAM" id="SSF52540">
    <property type="entry name" value="P-loop containing nucleoside triphosphate hydrolases"/>
    <property type="match status" value="1"/>
</dbReference>
<dbReference type="EMBL" id="BLKS01000001">
    <property type="protein sequence ID" value="GFG50607.1"/>
    <property type="molecule type" value="Genomic_DNA"/>
</dbReference>
<dbReference type="Pfam" id="PF00485">
    <property type="entry name" value="PRK"/>
    <property type="match status" value="1"/>
</dbReference>
<comment type="caution">
    <text evidence="3">The sequence shown here is derived from an EMBL/GenBank/DDBJ whole genome shotgun (WGS) entry which is preliminary data.</text>
</comment>
<evidence type="ECO:0000259" key="1">
    <source>
        <dbReference type="Pfam" id="PF00485"/>
    </source>
</evidence>
<reference evidence="2 5" key="2">
    <citation type="journal article" date="2019" name="Emerg. Microbes Infect.">
        <title>Comprehensive subspecies identification of 175 nontuberculous mycobacteria species based on 7547 genomic profiles.</title>
        <authorList>
            <person name="Matsumoto Y."/>
            <person name="Kinjo T."/>
            <person name="Motooka D."/>
            <person name="Nabeya D."/>
            <person name="Jung N."/>
            <person name="Uechi K."/>
            <person name="Horii T."/>
            <person name="Iida T."/>
            <person name="Fujita J."/>
            <person name="Nakamura S."/>
        </authorList>
    </citation>
    <scope>NUCLEOTIDE SEQUENCE [LARGE SCALE GENOMIC DNA]</scope>
    <source>
        <strain evidence="2 5">JCM 6377</strain>
    </source>
</reference>
<dbReference type="AlphaFoldDB" id="A0A2A7MQT3"/>
<dbReference type="PRINTS" id="PR00988">
    <property type="entry name" value="URIDINKINASE"/>
</dbReference>
<dbReference type="InterPro" id="IPR027417">
    <property type="entry name" value="P-loop_NTPase"/>
</dbReference>
<evidence type="ECO:0000313" key="2">
    <source>
        <dbReference type="EMBL" id="GFG50607.1"/>
    </source>
</evidence>
<organism evidence="3 4">
    <name type="scientific">Mycolicibacterium agri</name>
    <name type="common">Mycobacterium agri</name>
    <dbReference type="NCBI Taxonomy" id="36811"/>
    <lineage>
        <taxon>Bacteria</taxon>
        <taxon>Bacillati</taxon>
        <taxon>Actinomycetota</taxon>
        <taxon>Actinomycetes</taxon>
        <taxon>Mycobacteriales</taxon>
        <taxon>Mycobacteriaceae</taxon>
        <taxon>Mycolicibacterium</taxon>
    </lineage>
</organism>
<protein>
    <submittedName>
        <fullName evidence="3">Phosphoribulokinase</fullName>
    </submittedName>
</protein>
<dbReference type="EMBL" id="PDCP01000086">
    <property type="protein sequence ID" value="PEG33900.1"/>
    <property type="molecule type" value="Genomic_DNA"/>
</dbReference>
<dbReference type="Proteomes" id="UP000220914">
    <property type="component" value="Unassembled WGS sequence"/>
</dbReference>
<dbReference type="OrthoDB" id="9773443at2"/>
<keyword evidence="4" id="KW-1185">Reference proteome</keyword>
<dbReference type="Proteomes" id="UP000465302">
    <property type="component" value="Unassembled WGS sequence"/>
</dbReference>
<dbReference type="Gene3D" id="3.40.50.300">
    <property type="entry name" value="P-loop containing nucleotide triphosphate hydrolases"/>
    <property type="match status" value="1"/>
</dbReference>
<gene>
    <name evidence="2" type="primary">prk</name>
    <name evidence="3" type="ORF">CQY20_28235</name>
    <name evidence="2" type="ORF">MAGR_20480</name>
</gene>
<sequence length="314" mass="34931">MPDKSLRISRASTSARRRPMMLGVAGDNAAGKTTLTAGLVEALGARRCLSFSADDYHRFDRAERRGMKLTPSHPDCNYIDIFEQHLQLLATGQPVLKPVYDHSIGELTRPERVEPRDFVIVHGLLPLHSRLARACFDVTVFVDPAEDLRRTWRMRRDTTTRGYSTDQLTAEMAAADTESTQFVQPQRAHADIVVRFASIAERDDPPDTPPSAELLLRPTIRHPDLTDVLQSEITPTIHLRLVRDDDGIPVDSVHIHGYTSAEENAAAEKLIWEALGDPRTAIPESLGVLGPGQHSTPLAITQMILFHHLTQGTH</sequence>
<evidence type="ECO:0000313" key="5">
    <source>
        <dbReference type="Proteomes" id="UP000465302"/>
    </source>
</evidence>
<dbReference type="InterPro" id="IPR006083">
    <property type="entry name" value="PRK/URK"/>
</dbReference>